<dbReference type="HOGENOM" id="CLU_054137_1_1_6"/>
<dbReference type="eggNOG" id="COG3387">
    <property type="taxonomic scope" value="Bacteria"/>
</dbReference>
<dbReference type="PANTHER" id="PTHR46361:SF3">
    <property type="entry name" value="ELECTRON CARRIER_ PROTEIN DISULFIDE OXIDOREDUCTASE"/>
    <property type="match status" value="1"/>
</dbReference>
<dbReference type="AlphaFoldDB" id="K4KU49"/>
<evidence type="ECO:0000313" key="3">
    <source>
        <dbReference type="Proteomes" id="UP000000466"/>
    </source>
</evidence>
<dbReference type="STRING" id="1117647.M5M_01375"/>
<dbReference type="InterPro" id="IPR006869">
    <property type="entry name" value="DUF547"/>
</dbReference>
<evidence type="ECO:0000259" key="1">
    <source>
        <dbReference type="Pfam" id="PF04784"/>
    </source>
</evidence>
<name>K4KU49_SIMAS</name>
<proteinExistence type="predicted"/>
<protein>
    <recommendedName>
        <fullName evidence="1">DUF547 domain-containing protein</fullName>
    </recommendedName>
</protein>
<evidence type="ECO:0000313" key="2">
    <source>
        <dbReference type="EMBL" id="AFU97502.2"/>
    </source>
</evidence>
<dbReference type="EMBL" id="CP003746">
    <property type="protein sequence ID" value="AFU97502.2"/>
    <property type="molecule type" value="Genomic_DNA"/>
</dbReference>
<gene>
    <name evidence="2" type="ordered locus">M5M_01375</name>
</gene>
<organism evidence="2 3">
    <name type="scientific">Simiduia agarivorans (strain DSM 21679 / JCM 13881 / BCRC 17597 / SA1)</name>
    <dbReference type="NCBI Taxonomy" id="1117647"/>
    <lineage>
        <taxon>Bacteria</taxon>
        <taxon>Pseudomonadati</taxon>
        <taxon>Pseudomonadota</taxon>
        <taxon>Gammaproteobacteria</taxon>
        <taxon>Cellvibrionales</taxon>
        <taxon>Cellvibrionaceae</taxon>
        <taxon>Simiduia</taxon>
    </lineage>
</organism>
<sequence>MRKRVFYGAGALLARLVVLLCLLGYATLSCANEHMAELNAGFDRWLAEYLVQNDDGINRLPYGRIPKDSLDAYVNAMAALEPSAMSQDEAFSYWVNLYNSLIIRLVLREQPASSIRQIKPGLTGLLAGGPWKQDQVVVEGKSLSFDDIEHGILRVQWREPRVHFVLNCASLGCPNLPAVSIKPAQLEQQLTEAAAAFLQHPRAIRLEQKTLVVNQIFNWFAEDFGRNETEVLDWIAQFKGQPLPAHASVRYEYDWALNRAP</sequence>
<dbReference type="Pfam" id="PF04784">
    <property type="entry name" value="DUF547"/>
    <property type="match status" value="1"/>
</dbReference>
<reference evidence="2 3" key="1">
    <citation type="journal article" date="2013" name="Genome Announc.">
        <title>Complete genome sequence of Simiduia agarivorans SA1(T), a marine bacterium able to degrade a variety of polysaccharides.</title>
        <authorList>
            <person name="Lin S.Y."/>
            <person name="Shieh W.Y."/>
            <person name="Chen J.S."/>
            <person name="Tang S.L."/>
        </authorList>
    </citation>
    <scope>NUCLEOTIDE SEQUENCE [LARGE SCALE GENOMIC DNA]</scope>
    <source>
        <strain evidence="3">DSM 21679 / JCM 13881 / BCRC 17597 / SA1</strain>
    </source>
</reference>
<accession>K4KU49</accession>
<feature type="domain" description="DUF547" evidence="1">
    <location>
        <begin position="83"/>
        <end position="198"/>
    </location>
</feature>
<dbReference type="PANTHER" id="PTHR46361">
    <property type="entry name" value="ELECTRON CARRIER/ PROTEIN DISULFIDE OXIDOREDUCTASE"/>
    <property type="match status" value="1"/>
</dbReference>
<dbReference type="Proteomes" id="UP000000466">
    <property type="component" value="Chromosome"/>
</dbReference>
<dbReference type="KEGG" id="saga:M5M_01375"/>
<keyword evidence="3" id="KW-1185">Reference proteome</keyword>
<dbReference type="PROSITE" id="PS51257">
    <property type="entry name" value="PROKAR_LIPOPROTEIN"/>
    <property type="match status" value="1"/>
</dbReference>